<dbReference type="PROSITE" id="PS51194">
    <property type="entry name" value="HELICASE_CTER"/>
    <property type="match status" value="1"/>
</dbReference>
<dbReference type="GO" id="GO:0005694">
    <property type="term" value="C:chromosome"/>
    <property type="evidence" value="ECO:0007669"/>
    <property type="project" value="UniProtKB-SubCell"/>
</dbReference>
<keyword evidence="17" id="KW-0396">Initiation factor</keyword>
<feature type="compositionally biased region" description="Basic residues" evidence="18">
    <location>
        <begin position="217"/>
        <end position="228"/>
    </location>
</feature>
<comment type="catalytic activity">
    <reaction evidence="16">
        <text>ATP + H2O = ADP + phosphate + H(+)</text>
        <dbReference type="Rhea" id="RHEA:13065"/>
        <dbReference type="ChEBI" id="CHEBI:15377"/>
        <dbReference type="ChEBI" id="CHEBI:15378"/>
        <dbReference type="ChEBI" id="CHEBI:30616"/>
        <dbReference type="ChEBI" id="CHEBI:43474"/>
        <dbReference type="ChEBI" id="CHEBI:456216"/>
        <dbReference type="EC" id="3.6.4.12"/>
    </reaction>
</comment>
<dbReference type="GO" id="GO:0006281">
    <property type="term" value="P:DNA repair"/>
    <property type="evidence" value="ECO:0007669"/>
    <property type="project" value="UniProtKB-KW"/>
</dbReference>
<dbReference type="AlphaFoldDB" id="Q4S8S6"/>
<dbReference type="GO" id="GO:0016887">
    <property type="term" value="F:ATP hydrolysis activity"/>
    <property type="evidence" value="ECO:0007669"/>
    <property type="project" value="InterPro"/>
</dbReference>
<dbReference type="PANTHER" id="PTHR45797:SF3">
    <property type="entry name" value="TRANSCRIPTIONAL REGULATOR ATRX HOMOLOG"/>
    <property type="match status" value="1"/>
</dbReference>
<evidence type="ECO:0000256" key="18">
    <source>
        <dbReference type="SAM" id="MobiDB-lite"/>
    </source>
</evidence>
<evidence type="ECO:0000256" key="17">
    <source>
        <dbReference type="PROSITE-ProRule" id="PRU00181"/>
    </source>
</evidence>
<feature type="region of interest" description="Disordered" evidence="18">
    <location>
        <begin position="550"/>
        <end position="569"/>
    </location>
</feature>
<protein>
    <recommendedName>
        <fullName evidence="4">DNA helicase</fullName>
        <ecNumber evidence="4">3.6.4.12</ecNumber>
    </recommendedName>
    <alternativeName>
        <fullName evidence="15">X-linked nuclear protein</fullName>
    </alternativeName>
</protein>
<feature type="domain" description="Helicase ATP-binding" evidence="20">
    <location>
        <begin position="622"/>
        <end position="805"/>
    </location>
</feature>
<comment type="similarity">
    <text evidence="3">Belongs to the SNF2/RAD54 helicase family.</text>
</comment>
<feature type="compositionally biased region" description="Polar residues" evidence="18">
    <location>
        <begin position="103"/>
        <end position="115"/>
    </location>
</feature>
<dbReference type="CDD" id="cd18793">
    <property type="entry name" value="SF2_C_SNF"/>
    <property type="match status" value="1"/>
</dbReference>
<evidence type="ECO:0000256" key="2">
    <source>
        <dbReference type="ARBA" id="ARBA00004286"/>
    </source>
</evidence>
<dbReference type="InterPro" id="IPR006196">
    <property type="entry name" value="RNA-binding_domain_S1_IF1"/>
</dbReference>
<dbReference type="GO" id="GO:0140719">
    <property type="term" value="P:constitutive heterochromatin formation"/>
    <property type="evidence" value="ECO:0007669"/>
    <property type="project" value="UniProtKB-ARBA"/>
</dbReference>
<keyword evidence="7" id="KW-0547">Nucleotide-binding</keyword>
<dbReference type="InterPro" id="IPR027417">
    <property type="entry name" value="P-loop_NTPase"/>
</dbReference>
<feature type="domain" description="Helicase C-terminal" evidence="21">
    <location>
        <begin position="924"/>
        <end position="1097"/>
    </location>
</feature>
<dbReference type="InterPro" id="IPR049730">
    <property type="entry name" value="SNF2/RAD54-like_C"/>
</dbReference>
<dbReference type="Gene3D" id="3.40.50.10810">
    <property type="entry name" value="Tandem AAA-ATPase domain"/>
    <property type="match status" value="1"/>
</dbReference>
<feature type="region of interest" description="Disordered" evidence="18">
    <location>
        <begin position="506"/>
        <end position="525"/>
    </location>
</feature>
<feature type="compositionally biased region" description="Basic and acidic residues" evidence="18">
    <location>
        <begin position="448"/>
        <end position="460"/>
    </location>
</feature>
<dbReference type="OrthoDB" id="2020972at2759"/>
<feature type="region of interest" description="Disordered" evidence="18">
    <location>
        <begin position="1"/>
        <end position="314"/>
    </location>
</feature>
<dbReference type="GO" id="GO:0003678">
    <property type="term" value="F:DNA helicase activity"/>
    <property type="evidence" value="ECO:0007669"/>
    <property type="project" value="UniProtKB-EC"/>
</dbReference>
<dbReference type="GO" id="GO:0003677">
    <property type="term" value="F:DNA binding"/>
    <property type="evidence" value="ECO:0007669"/>
    <property type="project" value="UniProtKB-KW"/>
</dbReference>
<dbReference type="InterPro" id="IPR044574">
    <property type="entry name" value="ARIP4-like"/>
</dbReference>
<proteinExistence type="inferred from homology"/>
<dbReference type="SMART" id="SM00490">
    <property type="entry name" value="HELICc"/>
    <property type="match status" value="1"/>
</dbReference>
<dbReference type="InterPro" id="IPR001650">
    <property type="entry name" value="Helicase_C-like"/>
</dbReference>
<dbReference type="EMBL" id="CAAE01014703">
    <property type="protein sequence ID" value="CAG02956.1"/>
    <property type="molecule type" value="Genomic_DNA"/>
</dbReference>
<accession>Q4S8S6</accession>
<evidence type="ECO:0000256" key="13">
    <source>
        <dbReference type="ARBA" id="ARBA00023204"/>
    </source>
</evidence>
<feature type="compositionally biased region" description="Basic and acidic residues" evidence="18">
    <location>
        <begin position="550"/>
        <end position="568"/>
    </location>
</feature>
<dbReference type="GO" id="GO:0003723">
    <property type="term" value="F:RNA binding"/>
    <property type="evidence" value="ECO:0007669"/>
    <property type="project" value="InterPro"/>
</dbReference>
<comment type="caution">
    <text evidence="22">The sequence shown here is derived from an EMBL/GenBank/DDBJ whole genome shotgun (WGS) entry which is preliminary data.</text>
</comment>
<keyword evidence="14" id="KW-0539">Nucleus</keyword>
<evidence type="ECO:0000256" key="14">
    <source>
        <dbReference type="ARBA" id="ARBA00023242"/>
    </source>
</evidence>
<keyword evidence="8" id="KW-0227">DNA damage</keyword>
<dbReference type="SUPFAM" id="SSF52540">
    <property type="entry name" value="P-loop containing nucleoside triphosphate hydrolases"/>
    <property type="match status" value="2"/>
</dbReference>
<feature type="compositionally biased region" description="Basic and acidic residues" evidence="18">
    <location>
        <begin position="18"/>
        <end position="63"/>
    </location>
</feature>
<feature type="non-terminal residue" evidence="22">
    <location>
        <position position="1"/>
    </location>
</feature>
<feature type="compositionally biased region" description="Basic and acidic residues" evidence="18">
    <location>
        <begin position="341"/>
        <end position="365"/>
    </location>
</feature>
<keyword evidence="11" id="KW-0067">ATP-binding</keyword>
<evidence type="ECO:0000313" key="22">
    <source>
        <dbReference type="EMBL" id="CAG02956.1"/>
    </source>
</evidence>
<dbReference type="PANTHER" id="PTHR45797">
    <property type="entry name" value="RAD54-LIKE"/>
    <property type="match status" value="1"/>
</dbReference>
<evidence type="ECO:0000256" key="5">
    <source>
        <dbReference type="ARBA" id="ARBA00022454"/>
    </source>
</evidence>
<evidence type="ECO:0000256" key="16">
    <source>
        <dbReference type="ARBA" id="ARBA00047995"/>
    </source>
</evidence>
<dbReference type="GO" id="GO:0003743">
    <property type="term" value="F:translation initiation factor activity"/>
    <property type="evidence" value="ECO:0007669"/>
    <property type="project" value="UniProtKB-UniRule"/>
</dbReference>
<dbReference type="GO" id="GO:0005524">
    <property type="term" value="F:ATP binding"/>
    <property type="evidence" value="ECO:0007669"/>
    <property type="project" value="UniProtKB-KW"/>
</dbReference>
<keyword evidence="6" id="KW-0597">Phosphoprotein</keyword>
<feature type="compositionally biased region" description="Low complexity" evidence="18">
    <location>
        <begin position="246"/>
        <end position="255"/>
    </location>
</feature>
<dbReference type="Gene3D" id="3.40.50.300">
    <property type="entry name" value="P-loop containing nucleotide triphosphate hydrolases"/>
    <property type="match status" value="1"/>
</dbReference>
<name>Q4S8S6_TETNG</name>
<evidence type="ECO:0000256" key="15">
    <source>
        <dbReference type="ARBA" id="ARBA00043074"/>
    </source>
</evidence>
<evidence type="ECO:0000256" key="3">
    <source>
        <dbReference type="ARBA" id="ARBA00007025"/>
    </source>
</evidence>
<evidence type="ECO:0000256" key="10">
    <source>
        <dbReference type="ARBA" id="ARBA00022806"/>
    </source>
</evidence>
<evidence type="ECO:0000256" key="11">
    <source>
        <dbReference type="ARBA" id="ARBA00022840"/>
    </source>
</evidence>
<feature type="compositionally biased region" description="Low complexity" evidence="18">
    <location>
        <begin position="91"/>
        <end position="102"/>
    </location>
</feature>
<feature type="compositionally biased region" description="Basic and acidic residues" evidence="18">
    <location>
        <begin position="391"/>
        <end position="413"/>
    </location>
</feature>
<gene>
    <name evidence="22" type="ORF">GSTENG00022205001</name>
</gene>
<dbReference type="KEGG" id="tng:GSTEN00022205G001"/>
<evidence type="ECO:0000259" key="20">
    <source>
        <dbReference type="PROSITE" id="PS51192"/>
    </source>
</evidence>
<dbReference type="Pfam" id="PF00271">
    <property type="entry name" value="Helicase_C"/>
    <property type="match status" value="1"/>
</dbReference>
<evidence type="ECO:0000256" key="7">
    <source>
        <dbReference type="ARBA" id="ARBA00022741"/>
    </source>
</evidence>
<evidence type="ECO:0000256" key="1">
    <source>
        <dbReference type="ARBA" id="ARBA00004123"/>
    </source>
</evidence>
<keyword evidence="12" id="KW-0238">DNA-binding</keyword>
<evidence type="ECO:0000256" key="6">
    <source>
        <dbReference type="ARBA" id="ARBA00022553"/>
    </source>
</evidence>
<dbReference type="SMART" id="SM00487">
    <property type="entry name" value="DEXDc"/>
    <property type="match status" value="1"/>
</dbReference>
<dbReference type="EC" id="3.6.4.12" evidence="4"/>
<reference evidence="22" key="1">
    <citation type="journal article" date="2004" name="Nature">
        <title>Genome duplication in the teleost fish Tetraodon nigroviridis reveals the early vertebrate proto-karyotype.</title>
        <authorList>
            <person name="Jaillon O."/>
            <person name="Aury J.-M."/>
            <person name="Brunet F."/>
            <person name="Petit J.-L."/>
            <person name="Stange-Thomann N."/>
            <person name="Mauceli E."/>
            <person name="Bouneau L."/>
            <person name="Fischer C."/>
            <person name="Ozouf-Costaz C."/>
            <person name="Bernot A."/>
            <person name="Nicaud S."/>
            <person name="Jaffe D."/>
            <person name="Fisher S."/>
            <person name="Lutfalla G."/>
            <person name="Dossat C."/>
            <person name="Segurens B."/>
            <person name="Dasilva C."/>
            <person name="Salanoubat M."/>
            <person name="Levy M."/>
            <person name="Boudet N."/>
            <person name="Castellano S."/>
            <person name="Anthouard V."/>
            <person name="Jubin C."/>
            <person name="Castelli V."/>
            <person name="Katinka M."/>
            <person name="Vacherie B."/>
            <person name="Biemont C."/>
            <person name="Skalli Z."/>
            <person name="Cattolico L."/>
            <person name="Poulain J."/>
            <person name="De Berardinis V."/>
            <person name="Cruaud C."/>
            <person name="Duprat S."/>
            <person name="Brottier P."/>
            <person name="Coutanceau J.-P."/>
            <person name="Gouzy J."/>
            <person name="Parra G."/>
            <person name="Lardier G."/>
            <person name="Chapple C."/>
            <person name="McKernan K.J."/>
            <person name="McEwan P."/>
            <person name="Bosak S."/>
            <person name="Kellis M."/>
            <person name="Volff J.-N."/>
            <person name="Guigo R."/>
            <person name="Zody M.C."/>
            <person name="Mesirov J."/>
            <person name="Lindblad-Toh K."/>
            <person name="Birren B."/>
            <person name="Nusbaum C."/>
            <person name="Kahn D."/>
            <person name="Robinson-Rechavi M."/>
            <person name="Laudet V."/>
            <person name="Schachter V."/>
            <person name="Quetier F."/>
            <person name="Saurin W."/>
            <person name="Scarpelli C."/>
            <person name="Wincker P."/>
            <person name="Lander E.S."/>
            <person name="Weissenbach J."/>
            <person name="Roest Crollius H."/>
        </authorList>
    </citation>
    <scope>NUCLEOTIDE SEQUENCE [LARGE SCALE GENOMIC DNA]</scope>
</reference>
<dbReference type="GO" id="GO:0005634">
    <property type="term" value="C:nucleus"/>
    <property type="evidence" value="ECO:0007669"/>
    <property type="project" value="UniProtKB-SubCell"/>
</dbReference>
<comment type="subcellular location">
    <subcellularLocation>
        <location evidence="2">Chromosome</location>
    </subcellularLocation>
    <subcellularLocation>
        <location evidence="1">Nucleus</location>
    </subcellularLocation>
</comment>
<dbReference type="InterPro" id="IPR014001">
    <property type="entry name" value="Helicase_ATP-bd"/>
</dbReference>
<evidence type="ECO:0000259" key="21">
    <source>
        <dbReference type="PROSITE" id="PS51194"/>
    </source>
</evidence>
<evidence type="ECO:0000259" key="19">
    <source>
        <dbReference type="PROSITE" id="PS50832"/>
    </source>
</evidence>
<keyword evidence="17" id="KW-0648">Protein biosynthesis</keyword>
<feature type="domain" description="S1-like" evidence="19">
    <location>
        <begin position="698"/>
        <end position="740"/>
    </location>
</feature>
<feature type="region of interest" description="Disordered" evidence="18">
    <location>
        <begin position="326"/>
        <end position="468"/>
    </location>
</feature>
<evidence type="ECO:0000256" key="8">
    <source>
        <dbReference type="ARBA" id="ARBA00022763"/>
    </source>
</evidence>
<keyword evidence="9" id="KW-0378">Hydrolase</keyword>
<evidence type="ECO:0000256" key="4">
    <source>
        <dbReference type="ARBA" id="ARBA00012551"/>
    </source>
</evidence>
<evidence type="ECO:0000256" key="12">
    <source>
        <dbReference type="ARBA" id="ARBA00023125"/>
    </source>
</evidence>
<reference evidence="22" key="2">
    <citation type="submission" date="2004-02" db="EMBL/GenBank/DDBJ databases">
        <authorList>
            <consortium name="Genoscope"/>
            <consortium name="Whitehead Institute Centre for Genome Research"/>
        </authorList>
    </citation>
    <scope>NUCLEOTIDE SEQUENCE</scope>
</reference>
<dbReference type="FunFam" id="3.40.50.10810:FF:000011">
    <property type="entry name" value="Transcriptional regulator ATRX homolog"/>
    <property type="match status" value="1"/>
</dbReference>
<dbReference type="InterPro" id="IPR038718">
    <property type="entry name" value="SNF2-like_sf"/>
</dbReference>
<keyword evidence="10" id="KW-0347">Helicase</keyword>
<keyword evidence="5" id="KW-0158">Chromosome</keyword>
<dbReference type="Pfam" id="PF00176">
    <property type="entry name" value="SNF2-rel_dom"/>
    <property type="match status" value="1"/>
</dbReference>
<sequence>MTKKLVVKLTPVTVNREPTADPLRKTNRREKSGEMSLSEVKETIICDADTKPHSDKPVDESGTRRFPRLKITPLRRPSDVKDKTSVSGANSDSDSYQEGSSSTPPAQNSEAQSLNGIRDNSDSDEVPVALIDRAALAQSSDEPQSEEDGAKVSKVANKCMFWLNRSSSMSPDQMRRKRKLLDSSPKLLSGKRRVKTRRESGIESSSDEQDSQENTRSLRKTPHVKRGKKEAGRTQAGPSKEKAGQESTESSSSSSEDVHDDEASSDDQKMKPITEDVTLMGAAAFHQSSGDEEPSQSGPLWTAEDDDDPENRIAKKILLAQIKANLSASDDMSWDDETQTDDSKSDGDQEVKEDSDEDKAPHGDGGDATSDSSEGEPPKANSRHWLLHQKMAVEERSSRHKTASERTGERPKQQDQSSDGVTEDEESVLEDHWISDEMSVSEGESADELQRLSTEVKEEPSSCEQKQQEPYILLSDSSEQVPVVIQRLCVFNCPLVIGNLSFIKQSDKEDANSEPSVKGTPKGRRKIRKIMDDENLRSETQEALREEEERCKRLADRDSQMEDRREVSEDSFSVTTKLILDQDEETKTPLVQVHRDLVTSLKPHQVDGVQFMWDCCCESVKEANSSHGSGCILAHCMGLGKTLQVVTFFHTVLLSENLKFRTALVICPLNTVLNWVYEFKKWQRNMGSERVDVCPADHIRGRLRALQKWYREGGVMIMGYEMYRLLSQTAKTNDEVWRNELKGILVNPGPDFVVCDEGHILRNDASGISKALNAIKTRRRVVLTGTPLQNNLVEYHCMVNFIKNDLLGSLREFRNRFINPIQNGQCADSTSRDVRVMKKRAHVLHAMLAGCVQRKDYSVLAEFLPPKQEFVIAVRITPLQCKLYRYYLDHITGTSDGNKRWFRNLLTGDAKIMEHSGKMVLLFKILRMAEELEEKVLVFSQFLLSLDLIERYLQTSHAATGLSSSVKVSRWEKNVDYFRIDGSVGPQLRKKWADEFNNAANNRCKLLLISTKAGSLGINLVAASRVVIFDASWNPSYDVQSVYRVYRFGQVRPVFVYRFLAQGTMEEKIYDRQVTKQSLSNRVVDQQQIERHFTLHELTELYTFTPELLDEPKSQKSRRSRSALPKEKILTELLNSCKDQIVSFHEHESLLDHKVEEELSESERRAAWAEYKAE</sequence>
<dbReference type="PROSITE" id="PS51192">
    <property type="entry name" value="HELICASE_ATP_BIND_1"/>
    <property type="match status" value="1"/>
</dbReference>
<dbReference type="InterPro" id="IPR000330">
    <property type="entry name" value="SNF2_N"/>
</dbReference>
<keyword evidence="13" id="KW-0234">DNA repair</keyword>
<organism evidence="22">
    <name type="scientific">Tetraodon nigroviridis</name>
    <name type="common">Spotted green pufferfish</name>
    <name type="synonym">Chelonodon nigroviridis</name>
    <dbReference type="NCBI Taxonomy" id="99883"/>
    <lineage>
        <taxon>Eukaryota</taxon>
        <taxon>Metazoa</taxon>
        <taxon>Chordata</taxon>
        <taxon>Craniata</taxon>
        <taxon>Vertebrata</taxon>
        <taxon>Euteleostomi</taxon>
        <taxon>Actinopterygii</taxon>
        <taxon>Neopterygii</taxon>
        <taxon>Teleostei</taxon>
        <taxon>Neoteleostei</taxon>
        <taxon>Acanthomorphata</taxon>
        <taxon>Eupercaria</taxon>
        <taxon>Tetraodontiformes</taxon>
        <taxon>Tetradontoidea</taxon>
        <taxon>Tetraodontidae</taxon>
        <taxon>Tetraodon</taxon>
    </lineage>
</organism>
<evidence type="ECO:0000256" key="9">
    <source>
        <dbReference type="ARBA" id="ARBA00022801"/>
    </source>
</evidence>
<dbReference type="PROSITE" id="PS50832">
    <property type="entry name" value="S1_IF1_TYPE"/>
    <property type="match status" value="1"/>
</dbReference>